<dbReference type="OrthoDB" id="9812839at2"/>
<keyword evidence="1" id="KW-0812">Transmembrane</keyword>
<dbReference type="HOGENOM" id="CLU_113251_1_0_0"/>
<evidence type="ECO:0000256" key="1">
    <source>
        <dbReference type="SAM" id="Phobius"/>
    </source>
</evidence>
<keyword evidence="1" id="KW-0472">Membrane</keyword>
<evidence type="ECO:0000313" key="3">
    <source>
        <dbReference type="Proteomes" id="UP000027059"/>
    </source>
</evidence>
<accession>A0A059XV03</accession>
<evidence type="ECO:0000313" key="2">
    <source>
        <dbReference type="EMBL" id="AIA30920.1"/>
    </source>
</evidence>
<proteinExistence type="predicted"/>
<feature type="transmembrane region" description="Helical" evidence="1">
    <location>
        <begin position="21"/>
        <end position="47"/>
    </location>
</feature>
<dbReference type="InterPro" id="IPR021125">
    <property type="entry name" value="DUF2127"/>
</dbReference>
<reference evidence="3" key="1">
    <citation type="submission" date="2014-02" db="EMBL/GenBank/DDBJ databases">
        <title>Complete genome sequence and comparative genomic analysis of the nitrogen-fixing bacterium Leptospirillum ferriphilum YSK.</title>
        <authorList>
            <person name="Guo X."/>
            <person name="Yin H."/>
            <person name="Liang Y."/>
            <person name="Hu Q."/>
            <person name="Ma L."/>
            <person name="Xiao Y."/>
            <person name="Zhang X."/>
            <person name="Qiu G."/>
            <person name="Liu X."/>
        </authorList>
    </citation>
    <scope>NUCLEOTIDE SEQUENCE [LARGE SCALE GENOMIC DNA]</scope>
    <source>
        <strain evidence="3">YSK</strain>
    </source>
</reference>
<reference evidence="2 3" key="2">
    <citation type="journal article" date="2015" name="Biomed. Res. Int.">
        <title>Effects of Arsenite Resistance on the Growth and Functional Gene Expression of Leptospirillum ferriphilum and Acidithiobacillus thiooxidans in Pure Culture and Coculture.</title>
        <authorList>
            <person name="Jiang H."/>
            <person name="Liang Y."/>
            <person name="Yin H."/>
            <person name="Xiao Y."/>
            <person name="Guo X."/>
            <person name="Xu Y."/>
            <person name="Hu Q."/>
            <person name="Liu H."/>
            <person name="Liu X."/>
        </authorList>
    </citation>
    <scope>NUCLEOTIDE SEQUENCE [LARGE SCALE GENOMIC DNA]</scope>
    <source>
        <strain evidence="2 3">YSK</strain>
    </source>
</reference>
<dbReference type="RefSeq" id="WP_023525076.1">
    <property type="nucleotide sequence ID" value="NZ_CP007243.1"/>
</dbReference>
<feature type="transmembrane region" description="Helical" evidence="1">
    <location>
        <begin position="128"/>
        <end position="145"/>
    </location>
</feature>
<dbReference type="KEGG" id="lfp:Y981_09765"/>
<gene>
    <name evidence="2" type="ORF">Y981_09765</name>
</gene>
<organism evidence="2 3">
    <name type="scientific">Leptospirillum ferriphilum YSK</name>
    <dbReference type="NCBI Taxonomy" id="1441628"/>
    <lineage>
        <taxon>Bacteria</taxon>
        <taxon>Pseudomonadati</taxon>
        <taxon>Nitrospirota</taxon>
        <taxon>Nitrospiria</taxon>
        <taxon>Nitrospirales</taxon>
        <taxon>Nitrospiraceae</taxon>
        <taxon>Leptospirillum</taxon>
    </lineage>
</organism>
<dbReference type="AlphaFoldDB" id="A0A059XV03"/>
<feature type="transmembrane region" description="Helical" evidence="1">
    <location>
        <begin position="74"/>
        <end position="93"/>
    </location>
</feature>
<dbReference type="Proteomes" id="UP000027059">
    <property type="component" value="Chromosome"/>
</dbReference>
<keyword evidence="1" id="KW-1133">Transmembrane helix</keyword>
<evidence type="ECO:0008006" key="4">
    <source>
        <dbReference type="Google" id="ProtNLM"/>
    </source>
</evidence>
<feature type="transmembrane region" description="Helical" evidence="1">
    <location>
        <begin position="105"/>
        <end position="122"/>
    </location>
</feature>
<keyword evidence="3" id="KW-1185">Reference proteome</keyword>
<sequence length="168" mass="19023">MIFKHKSPLFLKYIILERIAKGTLAIVLGIGGLSLIHVNLSAILVHLSQNFNLDVDNAWTGKLLREAGLISPNMLKMISVGGILYGLVNYLVAWGLHRRFRWAEYMTIVEISALIPFEVYAIHEHFSWVRLGAFFLNVIIVVYLIRNRSLFHSMKEESGVVETSCPPS</sequence>
<name>A0A059XV03_9BACT</name>
<protein>
    <recommendedName>
        <fullName evidence="4">DUF2127 domain-containing protein</fullName>
    </recommendedName>
</protein>
<dbReference type="EMBL" id="CP007243">
    <property type="protein sequence ID" value="AIA30920.1"/>
    <property type="molecule type" value="Genomic_DNA"/>
</dbReference>
<dbReference type="Pfam" id="PF09900">
    <property type="entry name" value="DUF2127"/>
    <property type="match status" value="1"/>
</dbReference>